<organism evidence="1 2">
    <name type="scientific">Peronosclerospora sorghi</name>
    <dbReference type="NCBI Taxonomy" id="230839"/>
    <lineage>
        <taxon>Eukaryota</taxon>
        <taxon>Sar</taxon>
        <taxon>Stramenopiles</taxon>
        <taxon>Oomycota</taxon>
        <taxon>Peronosporomycetes</taxon>
        <taxon>Peronosporales</taxon>
        <taxon>Peronosporaceae</taxon>
        <taxon>Peronosclerospora</taxon>
    </lineage>
</organism>
<evidence type="ECO:0000313" key="1">
    <source>
        <dbReference type="EMBL" id="KAI9913480.1"/>
    </source>
</evidence>
<accession>A0ACC0W3R6</accession>
<comment type="caution">
    <text evidence="1">The sequence shown here is derived from an EMBL/GenBank/DDBJ whole genome shotgun (WGS) entry which is preliminary data.</text>
</comment>
<protein>
    <submittedName>
        <fullName evidence="1">Uncharacterized protein</fullName>
    </submittedName>
</protein>
<evidence type="ECO:0000313" key="2">
    <source>
        <dbReference type="Proteomes" id="UP001163321"/>
    </source>
</evidence>
<proteinExistence type="predicted"/>
<reference evidence="1 2" key="1">
    <citation type="journal article" date="2022" name="bioRxiv">
        <title>The genome of the oomycete Peronosclerospora sorghi, a cosmopolitan pathogen of maize and sorghum, is inflated with dispersed pseudogenes.</title>
        <authorList>
            <person name="Fletcher K."/>
            <person name="Martin F."/>
            <person name="Isakeit T."/>
            <person name="Cavanaugh K."/>
            <person name="Magill C."/>
            <person name="Michelmore R."/>
        </authorList>
    </citation>
    <scope>NUCLEOTIDE SEQUENCE [LARGE SCALE GENOMIC DNA]</scope>
    <source>
        <strain evidence="1">P6</strain>
    </source>
</reference>
<keyword evidence="2" id="KW-1185">Reference proteome</keyword>
<sequence>MTTTSGGWSKRSRSTEQADLTSSSHWTVEAPGRDPLEASPGLQSFRIFGRIQDNYRDVLDVHLTSTTDDFVRQQKLISPSVLDGAVLHTMRATKDSYLGIKWHAEHAFGVKRDVCFVEMVGYTVEQDVQRWRLSPWRPSMSPSVYPFAKFTRVRMKRTMLVLPVPDAPLATSEVFVMGTSEATESSLATLAQHRLTMAVLSDLSLVIDSKKIAQMRLVHE</sequence>
<dbReference type="EMBL" id="CM047583">
    <property type="protein sequence ID" value="KAI9913480.1"/>
    <property type="molecule type" value="Genomic_DNA"/>
</dbReference>
<gene>
    <name evidence="1" type="ORF">PsorP6_005823</name>
</gene>
<name>A0ACC0W3R6_9STRA</name>
<dbReference type="Proteomes" id="UP001163321">
    <property type="component" value="Chromosome 4"/>
</dbReference>